<keyword evidence="4" id="KW-1185">Reference proteome</keyword>
<dbReference type="Pfam" id="PF13843">
    <property type="entry name" value="DDE_Tnp_1_7"/>
    <property type="match status" value="1"/>
</dbReference>
<feature type="compositionally biased region" description="Low complexity" evidence="1">
    <location>
        <begin position="27"/>
        <end position="47"/>
    </location>
</feature>
<evidence type="ECO:0000313" key="3">
    <source>
        <dbReference type="EMBL" id="KAK6181964.1"/>
    </source>
</evidence>
<feature type="region of interest" description="Disordered" evidence="1">
    <location>
        <begin position="1"/>
        <end position="118"/>
    </location>
</feature>
<organism evidence="3 4">
    <name type="scientific">Patella caerulea</name>
    <name type="common">Rayed Mediterranean limpet</name>
    <dbReference type="NCBI Taxonomy" id="87958"/>
    <lineage>
        <taxon>Eukaryota</taxon>
        <taxon>Metazoa</taxon>
        <taxon>Spiralia</taxon>
        <taxon>Lophotrochozoa</taxon>
        <taxon>Mollusca</taxon>
        <taxon>Gastropoda</taxon>
        <taxon>Patellogastropoda</taxon>
        <taxon>Patelloidea</taxon>
        <taxon>Patellidae</taxon>
        <taxon>Patella</taxon>
    </lineage>
</organism>
<proteinExistence type="predicted"/>
<feature type="domain" description="PiggyBac transposable element-derived protein" evidence="2">
    <location>
        <begin position="161"/>
        <end position="266"/>
    </location>
</feature>
<dbReference type="AlphaFoldDB" id="A0AAN8PSI1"/>
<evidence type="ECO:0000313" key="4">
    <source>
        <dbReference type="Proteomes" id="UP001347796"/>
    </source>
</evidence>
<protein>
    <recommendedName>
        <fullName evidence="2">PiggyBac transposable element-derived protein domain-containing protein</fullName>
    </recommendedName>
</protein>
<comment type="caution">
    <text evidence="3">The sequence shown here is derived from an EMBL/GenBank/DDBJ whole genome shotgun (WGS) entry which is preliminary data.</text>
</comment>
<evidence type="ECO:0000259" key="2">
    <source>
        <dbReference type="Pfam" id="PF13843"/>
    </source>
</evidence>
<dbReference type="InterPro" id="IPR029526">
    <property type="entry name" value="PGBD"/>
</dbReference>
<name>A0AAN8PSI1_PATCE</name>
<accession>A0AAN8PSI1</accession>
<feature type="compositionally biased region" description="Basic residues" evidence="1">
    <location>
        <begin position="93"/>
        <end position="105"/>
    </location>
</feature>
<dbReference type="PANTHER" id="PTHR46599">
    <property type="entry name" value="PIGGYBAC TRANSPOSABLE ELEMENT-DERIVED PROTEIN 4"/>
    <property type="match status" value="1"/>
</dbReference>
<sequence>MNDLQESDIEIEDSFVADNQGSDNVLSSGESESEAGSYHAQDISSELDNIDDDNDVSSDYHGSNMSNTSKSSDSDESITGQAQVKAPVIRGGIHARGRGRGRARVRGNPGRGVGNRGIVQPDRQWTDITVNDIGPTHHRFTPEDDPGPRHIDHLMDNEPEAVDFFKLFFDDDLMTKLVTEINRYAAEKIQNTILKPKSRLRKWKDTNTHEMYRFIGILLNMGIVKKPYVDSYWTGEWTSAVPLFRDAMDRDRFSLIFHTMLHVAHSDRNEPVPQRGAKI</sequence>
<gene>
    <name evidence="3" type="ORF">SNE40_009739</name>
</gene>
<feature type="compositionally biased region" description="Acidic residues" evidence="1">
    <location>
        <begin position="1"/>
        <end position="15"/>
    </location>
</feature>
<dbReference type="EMBL" id="JAZGQO010000007">
    <property type="protein sequence ID" value="KAK6181964.1"/>
    <property type="molecule type" value="Genomic_DNA"/>
</dbReference>
<evidence type="ECO:0000256" key="1">
    <source>
        <dbReference type="SAM" id="MobiDB-lite"/>
    </source>
</evidence>
<dbReference type="PANTHER" id="PTHR46599:SF3">
    <property type="entry name" value="PIGGYBAC TRANSPOSABLE ELEMENT-DERIVED PROTEIN 4"/>
    <property type="match status" value="1"/>
</dbReference>
<dbReference type="Proteomes" id="UP001347796">
    <property type="component" value="Unassembled WGS sequence"/>
</dbReference>
<feature type="compositionally biased region" description="Polar residues" evidence="1">
    <location>
        <begin position="17"/>
        <end position="26"/>
    </location>
</feature>
<reference evidence="3 4" key="1">
    <citation type="submission" date="2024-01" db="EMBL/GenBank/DDBJ databases">
        <title>The genome of the rayed Mediterranean limpet Patella caerulea (Linnaeus, 1758).</title>
        <authorList>
            <person name="Anh-Thu Weber A."/>
            <person name="Halstead-Nussloch G."/>
        </authorList>
    </citation>
    <scope>NUCLEOTIDE SEQUENCE [LARGE SCALE GENOMIC DNA]</scope>
    <source>
        <strain evidence="3">AATW-2023a</strain>
        <tissue evidence="3">Whole specimen</tissue>
    </source>
</reference>
<feature type="compositionally biased region" description="Low complexity" evidence="1">
    <location>
        <begin position="57"/>
        <end position="71"/>
    </location>
</feature>